<dbReference type="Pfam" id="PF05135">
    <property type="entry name" value="Phage_connect_1"/>
    <property type="match status" value="1"/>
</dbReference>
<dbReference type="CDD" id="cd08054">
    <property type="entry name" value="gp6"/>
    <property type="match status" value="1"/>
</dbReference>
<gene>
    <name evidence="1" type="ORF">TM49_18605</name>
</gene>
<protein>
    <recommendedName>
        <fullName evidence="3">PhiE125 gp8 family phage protein</fullName>
    </recommendedName>
</protein>
<dbReference type="InterPro" id="IPR011738">
    <property type="entry name" value="Phage_CHP"/>
</dbReference>
<dbReference type="KEGG" id="mey:TM49_18605"/>
<proteinExistence type="predicted"/>
<reference evidence="1 2" key="1">
    <citation type="journal article" date="2015" name="Genome Announc.">
        <title>Complete genome sequence of Martelella endophytica YC6887, which has antifungal activity associated with a halophyte.</title>
        <authorList>
            <person name="Khan A."/>
            <person name="Khan H."/>
            <person name="Chung E.J."/>
            <person name="Hossain M.T."/>
            <person name="Chung Y.R."/>
        </authorList>
    </citation>
    <scope>NUCLEOTIDE SEQUENCE [LARGE SCALE GENOMIC DNA]</scope>
    <source>
        <strain evidence="1">YC6887</strain>
    </source>
</reference>
<organism evidence="1 2">
    <name type="scientific">Martelella endophytica</name>
    <dbReference type="NCBI Taxonomy" id="1486262"/>
    <lineage>
        <taxon>Bacteria</taxon>
        <taxon>Pseudomonadati</taxon>
        <taxon>Pseudomonadota</taxon>
        <taxon>Alphaproteobacteria</taxon>
        <taxon>Hyphomicrobiales</taxon>
        <taxon>Aurantimonadaceae</taxon>
        <taxon>Martelella</taxon>
    </lineage>
</organism>
<evidence type="ECO:0000313" key="2">
    <source>
        <dbReference type="Proteomes" id="UP000032611"/>
    </source>
</evidence>
<dbReference type="AlphaFoldDB" id="A0A0D5LTY9"/>
<dbReference type="Proteomes" id="UP000032611">
    <property type="component" value="Chromosome"/>
</dbReference>
<accession>A0A0D5LTY9</accession>
<dbReference type="RefSeq" id="WP_045683452.1">
    <property type="nucleotide sequence ID" value="NZ_CP010803.1"/>
</dbReference>
<dbReference type="InterPro" id="IPR021146">
    <property type="entry name" value="Phage_gp6-like_head-tail"/>
</dbReference>
<dbReference type="OrthoDB" id="7597216at2"/>
<dbReference type="NCBIfam" id="TIGR02215">
    <property type="entry name" value="phage_chp_gp8"/>
    <property type="match status" value="1"/>
</dbReference>
<dbReference type="NCBIfam" id="TIGR01560">
    <property type="entry name" value="put_DNA_pack"/>
    <property type="match status" value="1"/>
</dbReference>
<dbReference type="PATRIC" id="fig|1486262.3.peg.3850"/>
<dbReference type="HOGENOM" id="CLU_085951_0_1_5"/>
<dbReference type="Gene3D" id="1.10.3230.30">
    <property type="entry name" value="Phage gp6-like head-tail connector protein"/>
    <property type="match status" value="1"/>
</dbReference>
<evidence type="ECO:0000313" key="1">
    <source>
        <dbReference type="EMBL" id="AJY47232.1"/>
    </source>
</evidence>
<name>A0A0D5LTY9_MAREN</name>
<keyword evidence="2" id="KW-1185">Reference proteome</keyword>
<evidence type="ECO:0008006" key="3">
    <source>
        <dbReference type="Google" id="ProtNLM"/>
    </source>
</evidence>
<sequence length="188" mass="20016">MSYQLMTPPAEEPVSLAEAKAFLRLDGSDEDGLVTALVKTAREHLETVTGLSLVTQGWRLYRDDWPASGMISLARGPVQSIEAVTVYDGEGVAETISLDGFGLDGRARPARLYLPALAGKRVGPSGIEVDFTAGFGAATAVPEAAKQALLRHVAHMFVFRGAVGPDLEPSGAPEGYDRLIAPLKAWRL</sequence>
<dbReference type="InterPro" id="IPR006450">
    <property type="entry name" value="Phage_HK97_gp6-like"/>
</dbReference>
<dbReference type="STRING" id="1486262.TM49_18605"/>
<dbReference type="EMBL" id="CP010803">
    <property type="protein sequence ID" value="AJY47232.1"/>
    <property type="molecule type" value="Genomic_DNA"/>
</dbReference>